<evidence type="ECO:0000313" key="3">
    <source>
        <dbReference type="Proteomes" id="UP000184047"/>
    </source>
</evidence>
<dbReference type="Proteomes" id="UP000184047">
    <property type="component" value="Unassembled WGS sequence"/>
</dbReference>
<proteinExistence type="predicted"/>
<sequence length="404" mass="44761">MKFERKTLKQIAEMSPEEKEAYYTAKEANDADVRKGEIDAALDPILKGQKTTEQQIKDIAETVNSIEEKVRVQMQPEMKGFLHTVIKENHEAIVEAFKGREHFSFTVEKVPAMHMTNNGTVSNVSGLTYPTGSFEVDNDIALIRVPENFILNVIRNTQRANVPEYVIKKQQVPGEGAAAVVAEGAVKPLIQKKFQNTSTMRKKYAGRIEWSEEFVMDFQALLDAIIDMFELDVLTAWQDGLVDQIEANATAYVASSLDDTLPNPDNGLAIVAVMQQIKSLGYNPNFAIMNPADIDAAVYTQDQNGNFSLKPYIDASGNKIAGLTVIPTLKMNQGEALVGDFSIYKEIHTGFIFRRGQYDDQFIRNEYTAVGEVFSVINAAPAQYPAVVKINLATVKAALLKPAA</sequence>
<dbReference type="Pfam" id="PF05065">
    <property type="entry name" value="Phage_capsid"/>
    <property type="match status" value="1"/>
</dbReference>
<evidence type="ECO:0000259" key="1">
    <source>
        <dbReference type="Pfam" id="PF05065"/>
    </source>
</evidence>
<name>A0A1M5X8V9_9FLAO</name>
<feature type="domain" description="Phage capsid-like C-terminal" evidence="1">
    <location>
        <begin position="147"/>
        <end position="344"/>
    </location>
</feature>
<organism evidence="2 3">
    <name type="scientific">Chryseobacterium oranimense</name>
    <dbReference type="NCBI Taxonomy" id="421058"/>
    <lineage>
        <taxon>Bacteria</taxon>
        <taxon>Pseudomonadati</taxon>
        <taxon>Bacteroidota</taxon>
        <taxon>Flavobacteriia</taxon>
        <taxon>Flavobacteriales</taxon>
        <taxon>Weeksellaceae</taxon>
        <taxon>Chryseobacterium group</taxon>
        <taxon>Chryseobacterium</taxon>
    </lineage>
</organism>
<protein>
    <submittedName>
        <fullName evidence="2">Phage capsid family protein</fullName>
    </submittedName>
</protein>
<dbReference type="RefSeq" id="WP_073066987.1">
    <property type="nucleotide sequence ID" value="NZ_FQWT01000010.1"/>
</dbReference>
<gene>
    <name evidence="2" type="ORF">SAMN05421866_0048</name>
</gene>
<reference evidence="3" key="1">
    <citation type="submission" date="2016-11" db="EMBL/GenBank/DDBJ databases">
        <authorList>
            <person name="Varghese N."/>
            <person name="Submissions S."/>
        </authorList>
    </citation>
    <scope>NUCLEOTIDE SEQUENCE [LARGE SCALE GENOMIC DNA]</scope>
    <source>
        <strain evidence="3">DSM 19055</strain>
    </source>
</reference>
<accession>A0A1M5X8V9</accession>
<dbReference type="Gene3D" id="3.30.2400.10">
    <property type="entry name" value="Major capsid protein gp5"/>
    <property type="match status" value="1"/>
</dbReference>
<dbReference type="AlphaFoldDB" id="A0A1M5X8V9"/>
<dbReference type="STRING" id="421058.SAMN05421866_0048"/>
<dbReference type="OrthoDB" id="1273838at2"/>
<dbReference type="Gene3D" id="3.30.2320.10">
    <property type="entry name" value="hypothetical protein PF0899 domain"/>
    <property type="match status" value="1"/>
</dbReference>
<evidence type="ECO:0000313" key="2">
    <source>
        <dbReference type="EMBL" id="SHH96018.1"/>
    </source>
</evidence>
<dbReference type="EMBL" id="FQWT01000010">
    <property type="protein sequence ID" value="SHH96018.1"/>
    <property type="molecule type" value="Genomic_DNA"/>
</dbReference>
<dbReference type="SUPFAM" id="SSF56563">
    <property type="entry name" value="Major capsid protein gp5"/>
    <property type="match status" value="1"/>
</dbReference>
<keyword evidence="3" id="KW-1185">Reference proteome</keyword>
<dbReference type="InterPro" id="IPR054612">
    <property type="entry name" value="Phage_capsid-like_C"/>
</dbReference>